<dbReference type="AlphaFoldDB" id="A0A4R6GHB5"/>
<keyword evidence="8 16" id="KW-0418">Kinase</keyword>
<dbReference type="SUPFAM" id="SSF55874">
    <property type="entry name" value="ATPase domain of HSP90 chaperone/DNA topoisomerase II/histidine kinase"/>
    <property type="match status" value="1"/>
</dbReference>
<dbReference type="InterPro" id="IPR036890">
    <property type="entry name" value="HATPase_C_sf"/>
</dbReference>
<evidence type="ECO:0000259" key="14">
    <source>
        <dbReference type="PROSITE" id="PS50109"/>
    </source>
</evidence>
<proteinExistence type="predicted"/>
<dbReference type="Proteomes" id="UP000294737">
    <property type="component" value="Unassembled WGS sequence"/>
</dbReference>
<dbReference type="InterPro" id="IPR005467">
    <property type="entry name" value="His_kinase_dom"/>
</dbReference>
<dbReference type="RefSeq" id="WP_112990860.1">
    <property type="nucleotide sequence ID" value="NZ_PTLZ01000001.1"/>
</dbReference>
<name>A0A4R6GHB5_9BURK</name>
<dbReference type="InterPro" id="IPR004358">
    <property type="entry name" value="Sig_transdc_His_kin-like_C"/>
</dbReference>
<dbReference type="InterPro" id="IPR003661">
    <property type="entry name" value="HisK_dim/P_dom"/>
</dbReference>
<evidence type="ECO:0000256" key="7">
    <source>
        <dbReference type="ARBA" id="ARBA00022741"/>
    </source>
</evidence>
<dbReference type="PRINTS" id="PR00344">
    <property type="entry name" value="BCTRLSENSOR"/>
</dbReference>
<evidence type="ECO:0000256" key="4">
    <source>
        <dbReference type="ARBA" id="ARBA00022553"/>
    </source>
</evidence>
<evidence type="ECO:0000313" key="16">
    <source>
        <dbReference type="EMBL" id="TDN94227.1"/>
    </source>
</evidence>
<evidence type="ECO:0000259" key="15">
    <source>
        <dbReference type="PROSITE" id="PS50885"/>
    </source>
</evidence>
<dbReference type="PROSITE" id="PS50109">
    <property type="entry name" value="HIS_KIN"/>
    <property type="match status" value="1"/>
</dbReference>
<evidence type="ECO:0000256" key="8">
    <source>
        <dbReference type="ARBA" id="ARBA00022777"/>
    </source>
</evidence>
<evidence type="ECO:0000256" key="11">
    <source>
        <dbReference type="ARBA" id="ARBA00023012"/>
    </source>
</evidence>
<evidence type="ECO:0000256" key="2">
    <source>
        <dbReference type="ARBA" id="ARBA00004141"/>
    </source>
</evidence>
<dbReference type="EC" id="2.7.13.3" evidence="3"/>
<feature type="transmembrane region" description="Helical" evidence="13">
    <location>
        <begin position="141"/>
        <end position="160"/>
    </location>
</feature>
<sequence length="458" mass="50480">MRTIRQQLLIYLFGGMVSATIIASIATYIEVRIETNELFDYQLRQIAAALPDEIEAGHNLPVGDEADEEVAVQVWDKNGKLLFTSGPTANVPYTRQLGFISIAVDGVGWRLYTENDHGRTIQIAQPKVVRRELATAMAIKALIPFILLIPILTFLIWYVVGRSMQPLRSLALAVESRSPDLLDALPDDRYSPELHPIVTALNSLLARLGQTLEIQRAFIADAAHELRTPLTALKLQLRLVEKEGDNEMMAIGFKKLHERLNRATHVVEQLLTLALHEKLNPLCGLKKLDPEKLIVDVVSDHALQAENKGIDLGVLSGNNDHLQYIAGDEDSLRIMLGNLVDNAVRYTPEGGRVDVAFHADGNIGQITISDDGPGIPVSDRARVFDRFYRREGTGEMGSGLGLFIAKTIADQHRAKIELGDGKLGGLMVTVSFKLITEPAQLSIEKPSSSKEVLSRVSI</sequence>
<gene>
    <name evidence="16" type="ORF">EV677_0770</name>
</gene>
<dbReference type="GO" id="GO:0005886">
    <property type="term" value="C:plasma membrane"/>
    <property type="evidence" value="ECO:0007669"/>
    <property type="project" value="TreeGrafter"/>
</dbReference>
<reference evidence="16 17" key="1">
    <citation type="submission" date="2019-03" db="EMBL/GenBank/DDBJ databases">
        <title>Genomic Encyclopedia of Type Strains, Phase IV (KMG-IV): sequencing the most valuable type-strain genomes for metagenomic binning, comparative biology and taxonomic classification.</title>
        <authorList>
            <person name="Goeker M."/>
        </authorList>
    </citation>
    <scope>NUCLEOTIDE SEQUENCE [LARGE SCALE GENOMIC DNA]</scope>
    <source>
        <strain evidence="16 17">DSM 18555</strain>
    </source>
</reference>
<evidence type="ECO:0000256" key="6">
    <source>
        <dbReference type="ARBA" id="ARBA00022692"/>
    </source>
</evidence>
<keyword evidence="5" id="KW-0808">Transferase</keyword>
<dbReference type="GO" id="GO:0005524">
    <property type="term" value="F:ATP binding"/>
    <property type="evidence" value="ECO:0007669"/>
    <property type="project" value="UniProtKB-KW"/>
</dbReference>
<evidence type="ECO:0000256" key="1">
    <source>
        <dbReference type="ARBA" id="ARBA00000085"/>
    </source>
</evidence>
<evidence type="ECO:0000256" key="5">
    <source>
        <dbReference type="ARBA" id="ARBA00022679"/>
    </source>
</evidence>
<comment type="caution">
    <text evidence="16">The sequence shown here is derived from an EMBL/GenBank/DDBJ whole genome shotgun (WGS) entry which is preliminary data.</text>
</comment>
<evidence type="ECO:0000256" key="10">
    <source>
        <dbReference type="ARBA" id="ARBA00022989"/>
    </source>
</evidence>
<keyword evidence="11" id="KW-0902">Two-component regulatory system</keyword>
<dbReference type="PROSITE" id="PS50885">
    <property type="entry name" value="HAMP"/>
    <property type="match status" value="1"/>
</dbReference>
<dbReference type="SMART" id="SM00388">
    <property type="entry name" value="HisKA"/>
    <property type="match status" value="1"/>
</dbReference>
<keyword evidence="7" id="KW-0547">Nucleotide-binding</keyword>
<dbReference type="InterPro" id="IPR036097">
    <property type="entry name" value="HisK_dim/P_sf"/>
</dbReference>
<dbReference type="InterPro" id="IPR003660">
    <property type="entry name" value="HAMP_dom"/>
</dbReference>
<keyword evidence="9" id="KW-0067">ATP-binding</keyword>
<feature type="transmembrane region" description="Helical" evidence="13">
    <location>
        <begin position="9"/>
        <end position="29"/>
    </location>
</feature>
<protein>
    <recommendedName>
        <fullName evidence="3">histidine kinase</fullName>
        <ecNumber evidence="3">2.7.13.3</ecNumber>
    </recommendedName>
</protein>
<feature type="domain" description="Histidine kinase" evidence="14">
    <location>
        <begin position="221"/>
        <end position="436"/>
    </location>
</feature>
<dbReference type="SUPFAM" id="SSF47384">
    <property type="entry name" value="Homodimeric domain of signal transducing histidine kinase"/>
    <property type="match status" value="1"/>
</dbReference>
<comment type="subcellular location">
    <subcellularLocation>
        <location evidence="2">Membrane</location>
        <topology evidence="2">Multi-pass membrane protein</topology>
    </subcellularLocation>
</comment>
<feature type="domain" description="HAMP" evidence="15">
    <location>
        <begin position="161"/>
        <end position="213"/>
    </location>
</feature>
<dbReference type="SMART" id="SM00387">
    <property type="entry name" value="HATPase_c"/>
    <property type="match status" value="1"/>
</dbReference>
<keyword evidence="4" id="KW-0597">Phosphoprotein</keyword>
<dbReference type="Gene3D" id="1.10.287.130">
    <property type="match status" value="1"/>
</dbReference>
<dbReference type="Pfam" id="PF02518">
    <property type="entry name" value="HATPase_c"/>
    <property type="match status" value="1"/>
</dbReference>
<dbReference type="OrthoDB" id="8583694at2"/>
<evidence type="ECO:0000256" key="12">
    <source>
        <dbReference type="ARBA" id="ARBA00023136"/>
    </source>
</evidence>
<evidence type="ECO:0000256" key="13">
    <source>
        <dbReference type="SAM" id="Phobius"/>
    </source>
</evidence>
<dbReference type="Pfam" id="PF00512">
    <property type="entry name" value="HisKA"/>
    <property type="match status" value="1"/>
</dbReference>
<comment type="catalytic activity">
    <reaction evidence="1">
        <text>ATP + protein L-histidine = ADP + protein N-phospho-L-histidine.</text>
        <dbReference type="EC" id="2.7.13.3"/>
    </reaction>
</comment>
<dbReference type="GO" id="GO:0000155">
    <property type="term" value="F:phosphorelay sensor kinase activity"/>
    <property type="evidence" value="ECO:0007669"/>
    <property type="project" value="InterPro"/>
</dbReference>
<keyword evidence="6 13" id="KW-0812">Transmembrane</keyword>
<dbReference type="InterPro" id="IPR003594">
    <property type="entry name" value="HATPase_dom"/>
</dbReference>
<keyword evidence="17" id="KW-1185">Reference proteome</keyword>
<dbReference type="CDD" id="cd00082">
    <property type="entry name" value="HisKA"/>
    <property type="match status" value="1"/>
</dbReference>
<accession>A0A4R6GHB5</accession>
<keyword evidence="10 13" id="KW-1133">Transmembrane helix</keyword>
<dbReference type="InterPro" id="IPR050428">
    <property type="entry name" value="TCS_sensor_his_kinase"/>
</dbReference>
<evidence type="ECO:0000256" key="9">
    <source>
        <dbReference type="ARBA" id="ARBA00022840"/>
    </source>
</evidence>
<dbReference type="PANTHER" id="PTHR45436:SF14">
    <property type="entry name" value="SENSOR PROTEIN QSEC"/>
    <property type="match status" value="1"/>
</dbReference>
<dbReference type="Gene3D" id="3.30.565.10">
    <property type="entry name" value="Histidine kinase-like ATPase, C-terminal domain"/>
    <property type="match status" value="1"/>
</dbReference>
<dbReference type="PANTHER" id="PTHR45436">
    <property type="entry name" value="SENSOR HISTIDINE KINASE YKOH"/>
    <property type="match status" value="1"/>
</dbReference>
<dbReference type="EMBL" id="SNWF01000004">
    <property type="protein sequence ID" value="TDN94227.1"/>
    <property type="molecule type" value="Genomic_DNA"/>
</dbReference>
<evidence type="ECO:0000256" key="3">
    <source>
        <dbReference type="ARBA" id="ARBA00012438"/>
    </source>
</evidence>
<organism evidence="16 17">
    <name type="scientific">Herminiimonas fonticola</name>
    <dbReference type="NCBI Taxonomy" id="303380"/>
    <lineage>
        <taxon>Bacteria</taxon>
        <taxon>Pseudomonadati</taxon>
        <taxon>Pseudomonadota</taxon>
        <taxon>Betaproteobacteria</taxon>
        <taxon>Burkholderiales</taxon>
        <taxon>Oxalobacteraceae</taxon>
        <taxon>Herminiimonas</taxon>
    </lineage>
</organism>
<evidence type="ECO:0000313" key="17">
    <source>
        <dbReference type="Proteomes" id="UP000294737"/>
    </source>
</evidence>
<keyword evidence="12 13" id="KW-0472">Membrane</keyword>